<protein>
    <submittedName>
        <fullName evidence="2">NERD domain-containing protein</fullName>
    </submittedName>
</protein>
<accession>A0A5R9DVE1</accession>
<dbReference type="EMBL" id="VBSP01000024">
    <property type="protein sequence ID" value="TLQ40788.1"/>
    <property type="molecule type" value="Genomic_DNA"/>
</dbReference>
<name>A0A5R9DVE1_9LACT</name>
<organism evidence="2 3">
    <name type="scientific">Ruoffia tabacinasalis</name>
    <dbReference type="NCBI Taxonomy" id="87458"/>
    <lineage>
        <taxon>Bacteria</taxon>
        <taxon>Bacillati</taxon>
        <taxon>Bacillota</taxon>
        <taxon>Bacilli</taxon>
        <taxon>Lactobacillales</taxon>
        <taxon>Aerococcaceae</taxon>
        <taxon>Ruoffia</taxon>
    </lineage>
</organism>
<sequence length="307" mass="36509">MQKNTELIQLEMSVIRQINLAEEQKRRFWSLKQGYIGESEVAQWLEKYADDSWHVLSDYWFNYKSTMQADFLLIKENHWLVMEVKNFDGEFEYRNHECYINAHLMENNFMNAMATKVRRLTRIANEVSENIKVTGAMIFINEHCQVKLDYEFDYEIIQRNQFRNFLKKQTEFLAKPLLPAYLNRIQKVLNRYSIENPFQPTGLPIEDFATIHKGVTCPACHRFDVEITLRKVTCRHCHFKEAKSETILRSARQLRYVFFDNSEIVTTENVYQFMGASAASRSLIRDILGKNFKKVGKTNKTYYEIEI</sequence>
<dbReference type="PROSITE" id="PS50965">
    <property type="entry name" value="NERD"/>
    <property type="match status" value="1"/>
</dbReference>
<dbReference type="RefSeq" id="WP_138404765.1">
    <property type="nucleotide sequence ID" value="NZ_VBSP01000024.1"/>
</dbReference>
<feature type="domain" description="NERD" evidence="1">
    <location>
        <begin position="33"/>
        <end position="146"/>
    </location>
</feature>
<dbReference type="InterPro" id="IPR011528">
    <property type="entry name" value="NERD"/>
</dbReference>
<dbReference type="InterPro" id="IPR036280">
    <property type="entry name" value="Multihaem_cyt_sf"/>
</dbReference>
<evidence type="ECO:0000313" key="3">
    <source>
        <dbReference type="Proteomes" id="UP000306420"/>
    </source>
</evidence>
<dbReference type="AlphaFoldDB" id="A0A5R9DVE1"/>
<evidence type="ECO:0000313" key="2">
    <source>
        <dbReference type="EMBL" id="TLQ40788.1"/>
    </source>
</evidence>
<dbReference type="Proteomes" id="UP000306420">
    <property type="component" value="Unassembled WGS sequence"/>
</dbReference>
<evidence type="ECO:0000259" key="1">
    <source>
        <dbReference type="PROSITE" id="PS50965"/>
    </source>
</evidence>
<dbReference type="OrthoDB" id="2138816at2"/>
<proteinExistence type="predicted"/>
<dbReference type="SUPFAM" id="SSF48695">
    <property type="entry name" value="Multiheme cytochromes"/>
    <property type="match status" value="1"/>
</dbReference>
<reference evidence="2 3" key="1">
    <citation type="submission" date="2019-05" db="EMBL/GenBank/DDBJ databases">
        <title>The metagenome of a microbial culture collection derived from dairy environment covers the genomic content of the human microbiome.</title>
        <authorList>
            <person name="Roder T."/>
            <person name="Wuthrich D."/>
            <person name="Sattari Z."/>
            <person name="Von Ah U."/>
            <person name="Bar C."/>
            <person name="Ronchi F."/>
            <person name="Macpherson A.J."/>
            <person name="Ganal-Vonarburg S.C."/>
            <person name="Bruggmann R."/>
            <person name="Vergeres G."/>
        </authorList>
    </citation>
    <scope>NUCLEOTIDE SEQUENCE [LARGE SCALE GENOMIC DNA]</scope>
    <source>
        <strain evidence="2 3">FAM 24227</strain>
    </source>
</reference>
<comment type="caution">
    <text evidence="2">The sequence shown here is derived from an EMBL/GenBank/DDBJ whole genome shotgun (WGS) entry which is preliminary data.</text>
</comment>
<dbReference type="Pfam" id="PF08378">
    <property type="entry name" value="NERD"/>
    <property type="match status" value="1"/>
</dbReference>
<gene>
    <name evidence="2" type="ORF">FEZ33_07395</name>
</gene>